<evidence type="ECO:0000313" key="4">
    <source>
        <dbReference type="EMBL" id="THU05241.1"/>
    </source>
</evidence>
<keyword evidence="4" id="KW-0032">Aminotransferase</keyword>
<dbReference type="InterPro" id="IPR004839">
    <property type="entry name" value="Aminotransferase_I/II_large"/>
</dbReference>
<dbReference type="SUPFAM" id="SSF53383">
    <property type="entry name" value="PLP-dependent transferases"/>
    <property type="match status" value="1"/>
</dbReference>
<sequence length="387" mass="42205">MNEPMMVSEQLTWSHGGVDAQGVARFDFSTNSNACGPCPFALEQVQQADPSRYPDPHYTQLQAALAQWHGVAAEQVVLGGSASELIHRLQLAALLRGATATCVPQPAYGDYARHAQALGIAVQRRPVLMGASLPLAKDTEQTPVMHGLEWVCSPSSPHGVHDTRLCEWQDTQALGAERAWWRVLDAAYAPLELLDDGMAWHAAAQARQSLCWQLFSPNKALGLTGVRAAYAIAPCKPSHANGAQAWQKGMWQLKALAPSWPVGAHGVALLEAWMAVPVQEWLHNARAQLRVWKQSQMAMLQTMGWHVQEASVANYCVAEPAWPRAVREAQDPLHARHALLAHMRAQGVKLRETDSMGLPGHVRLSVQSPVAQSALAQAWRQALASFA</sequence>
<dbReference type="OrthoDB" id="9813612at2"/>
<reference evidence="4 5" key="1">
    <citation type="journal article" date="2015" name="Antonie Van Leeuwenhoek">
        <title>Lampropedia puyangensis sp. nov., isolated from symptomatic bark of Populus ? euramericana canker and emended description of Lampropedia hyalina (Ehrenberg 1832) Lee et al. 2004.</title>
        <authorList>
            <person name="Li Y."/>
            <person name="Wang T."/>
            <person name="Piao C.G."/>
            <person name="Wang L.F."/>
            <person name="Tian G.Z."/>
            <person name="Zhu T.H."/>
            <person name="Guo M.W."/>
        </authorList>
    </citation>
    <scope>NUCLEOTIDE SEQUENCE [LARGE SCALE GENOMIC DNA]</scope>
    <source>
        <strain evidence="4 5">2-bin</strain>
    </source>
</reference>
<dbReference type="PANTHER" id="PTHR42885:SF1">
    <property type="entry name" value="THREONINE-PHOSPHATE DECARBOXYLASE"/>
    <property type="match status" value="1"/>
</dbReference>
<dbReference type="InterPro" id="IPR015421">
    <property type="entry name" value="PyrdxlP-dep_Trfase_major"/>
</dbReference>
<comment type="caution">
    <text evidence="4">The sequence shown here is derived from an EMBL/GenBank/DDBJ whole genome shotgun (WGS) entry which is preliminary data.</text>
</comment>
<evidence type="ECO:0000256" key="1">
    <source>
        <dbReference type="ARBA" id="ARBA00001933"/>
    </source>
</evidence>
<dbReference type="EMBL" id="STFG01000001">
    <property type="protein sequence ID" value="THU05241.1"/>
    <property type="molecule type" value="Genomic_DNA"/>
</dbReference>
<dbReference type="PANTHER" id="PTHR42885">
    <property type="entry name" value="HISTIDINOL-PHOSPHATE AMINOTRANSFERASE-RELATED"/>
    <property type="match status" value="1"/>
</dbReference>
<evidence type="ECO:0000313" key="5">
    <source>
        <dbReference type="Proteomes" id="UP000308917"/>
    </source>
</evidence>
<comment type="cofactor">
    <cofactor evidence="1">
        <name>pyridoxal 5'-phosphate</name>
        <dbReference type="ChEBI" id="CHEBI:597326"/>
    </cofactor>
</comment>
<dbReference type="Pfam" id="PF00155">
    <property type="entry name" value="Aminotran_1_2"/>
    <property type="match status" value="1"/>
</dbReference>
<dbReference type="Proteomes" id="UP000308917">
    <property type="component" value="Unassembled WGS sequence"/>
</dbReference>
<keyword evidence="4" id="KW-0808">Transferase</keyword>
<keyword evidence="2" id="KW-0663">Pyridoxal phosphate</keyword>
<dbReference type="InterPro" id="IPR015424">
    <property type="entry name" value="PyrdxlP-dep_Trfase"/>
</dbReference>
<protein>
    <submittedName>
        <fullName evidence="4">Aminotransferase class I/II-fold pyridoxal phosphate-dependent enzyme</fullName>
    </submittedName>
</protein>
<dbReference type="PROSITE" id="PS50206">
    <property type="entry name" value="RHODANESE_3"/>
    <property type="match status" value="1"/>
</dbReference>
<gene>
    <name evidence="4" type="ORF">E9531_01445</name>
</gene>
<evidence type="ECO:0000256" key="2">
    <source>
        <dbReference type="ARBA" id="ARBA00022898"/>
    </source>
</evidence>
<name>A0A4S8FDP2_9BURK</name>
<dbReference type="Gene3D" id="3.40.640.10">
    <property type="entry name" value="Type I PLP-dependent aspartate aminotransferase-like (Major domain)"/>
    <property type="match status" value="1"/>
</dbReference>
<organism evidence="4 5">
    <name type="scientific">Lampropedia puyangensis</name>
    <dbReference type="NCBI Taxonomy" id="1330072"/>
    <lineage>
        <taxon>Bacteria</taxon>
        <taxon>Pseudomonadati</taxon>
        <taxon>Pseudomonadota</taxon>
        <taxon>Betaproteobacteria</taxon>
        <taxon>Burkholderiales</taxon>
        <taxon>Comamonadaceae</taxon>
        <taxon>Lampropedia</taxon>
    </lineage>
</organism>
<dbReference type="GO" id="GO:0030170">
    <property type="term" value="F:pyridoxal phosphate binding"/>
    <property type="evidence" value="ECO:0007669"/>
    <property type="project" value="InterPro"/>
</dbReference>
<keyword evidence="5" id="KW-1185">Reference proteome</keyword>
<dbReference type="InterPro" id="IPR015422">
    <property type="entry name" value="PyrdxlP-dep_Trfase_small"/>
</dbReference>
<dbReference type="AlphaFoldDB" id="A0A4S8FDP2"/>
<dbReference type="InterPro" id="IPR001763">
    <property type="entry name" value="Rhodanese-like_dom"/>
</dbReference>
<accession>A0A4S8FDP2</accession>
<evidence type="ECO:0000259" key="3">
    <source>
        <dbReference type="PROSITE" id="PS50206"/>
    </source>
</evidence>
<dbReference type="RefSeq" id="WP_136571953.1">
    <property type="nucleotide sequence ID" value="NZ_STFG01000001.1"/>
</dbReference>
<dbReference type="GO" id="GO:0008483">
    <property type="term" value="F:transaminase activity"/>
    <property type="evidence" value="ECO:0007669"/>
    <property type="project" value="UniProtKB-KW"/>
</dbReference>
<feature type="domain" description="Rhodanese" evidence="3">
    <location>
        <begin position="176"/>
        <end position="209"/>
    </location>
</feature>
<dbReference type="Gene3D" id="3.90.1150.10">
    <property type="entry name" value="Aspartate Aminotransferase, domain 1"/>
    <property type="match status" value="1"/>
</dbReference>
<proteinExistence type="predicted"/>